<dbReference type="PROSITE" id="PS50110">
    <property type="entry name" value="RESPONSE_REGULATORY"/>
    <property type="match status" value="1"/>
</dbReference>
<feature type="domain" description="Response regulatory" evidence="8">
    <location>
        <begin position="17"/>
        <end position="131"/>
    </location>
</feature>
<proteinExistence type="predicted"/>
<dbReference type="Gene3D" id="1.10.10.10">
    <property type="entry name" value="Winged helix-like DNA-binding domain superfamily/Winged helix DNA-binding domain"/>
    <property type="match status" value="1"/>
</dbReference>
<keyword evidence="2" id="KW-0902">Two-component regulatory system</keyword>
<dbReference type="InterPro" id="IPR011006">
    <property type="entry name" value="CheY-like_superfamily"/>
</dbReference>
<dbReference type="STRING" id="169427.SAMN05192548_102121"/>
<evidence type="ECO:0000256" key="4">
    <source>
        <dbReference type="ARBA" id="ARBA00023125"/>
    </source>
</evidence>
<dbReference type="Gene3D" id="3.40.50.2300">
    <property type="match status" value="1"/>
</dbReference>
<keyword evidence="3" id="KW-0805">Transcription regulation</keyword>
<evidence type="ECO:0000256" key="5">
    <source>
        <dbReference type="ARBA" id="ARBA00023163"/>
    </source>
</evidence>
<dbReference type="InterPro" id="IPR000792">
    <property type="entry name" value="Tscrpt_reg_LuxR_C"/>
</dbReference>
<evidence type="ECO:0000256" key="3">
    <source>
        <dbReference type="ARBA" id="ARBA00023015"/>
    </source>
</evidence>
<protein>
    <submittedName>
        <fullName evidence="9">Two component transcriptional regulator, LuxR family</fullName>
    </submittedName>
</protein>
<feature type="domain" description="HTH luxR-type" evidence="7">
    <location>
        <begin position="147"/>
        <end position="212"/>
    </location>
</feature>
<evidence type="ECO:0000259" key="8">
    <source>
        <dbReference type="PROSITE" id="PS50110"/>
    </source>
</evidence>
<dbReference type="InterPro" id="IPR001789">
    <property type="entry name" value="Sig_transdc_resp-reg_receiver"/>
</dbReference>
<dbReference type="PROSITE" id="PS50043">
    <property type="entry name" value="HTH_LUXR_2"/>
    <property type="match status" value="1"/>
</dbReference>
<evidence type="ECO:0000256" key="6">
    <source>
        <dbReference type="PROSITE-ProRule" id="PRU00169"/>
    </source>
</evidence>
<dbReference type="Pfam" id="PF00196">
    <property type="entry name" value="GerE"/>
    <property type="match status" value="1"/>
</dbReference>
<dbReference type="SUPFAM" id="SSF46894">
    <property type="entry name" value="C-terminal effector domain of the bipartite response regulators"/>
    <property type="match status" value="1"/>
</dbReference>
<keyword evidence="4" id="KW-0238">DNA-binding</keyword>
<name>A0A1M6S6I6_9BURK</name>
<dbReference type="OrthoDB" id="9802186at2"/>
<dbReference type="GO" id="GO:0006355">
    <property type="term" value="P:regulation of DNA-templated transcription"/>
    <property type="evidence" value="ECO:0007669"/>
    <property type="project" value="InterPro"/>
</dbReference>
<dbReference type="InterPro" id="IPR036388">
    <property type="entry name" value="WH-like_DNA-bd_sf"/>
</dbReference>
<dbReference type="GO" id="GO:0000160">
    <property type="term" value="P:phosphorelay signal transduction system"/>
    <property type="evidence" value="ECO:0007669"/>
    <property type="project" value="UniProtKB-KW"/>
</dbReference>
<sequence length="219" mass="24122">MKSEIPGTGSETLPDALVYVVDDDESIRGALTSLLTSVGIPVRAFASADDFLAAQMPDVPSCLVLDVRLRGASGLILQQEPFKETVRLPVIFLTAYGDIEMSVKAMKAGAFDFMTKPFRDQDLIDTIAAALKMNRESRRQDKIVAGILQTYDSLTAREREVIGLVAEGLLNKQIADRLCLSEVTVKIHRAQAMHKLDARSVPDVVRKLQQVRPAREDAR</sequence>
<dbReference type="SUPFAM" id="SSF52172">
    <property type="entry name" value="CheY-like"/>
    <property type="match status" value="1"/>
</dbReference>
<dbReference type="SMART" id="SM00448">
    <property type="entry name" value="REC"/>
    <property type="match status" value="1"/>
</dbReference>
<evidence type="ECO:0000313" key="10">
    <source>
        <dbReference type="Proteomes" id="UP000184395"/>
    </source>
</evidence>
<keyword evidence="5" id="KW-0804">Transcription</keyword>
<evidence type="ECO:0000313" key="9">
    <source>
        <dbReference type="EMBL" id="SHK40117.1"/>
    </source>
</evidence>
<reference evidence="9 10" key="1">
    <citation type="submission" date="2016-11" db="EMBL/GenBank/DDBJ databases">
        <authorList>
            <person name="Jaros S."/>
            <person name="Januszkiewicz K."/>
            <person name="Wedrychowicz H."/>
        </authorList>
    </citation>
    <scope>NUCLEOTIDE SEQUENCE [LARGE SCALE GENOMIC DNA]</scope>
    <source>
        <strain evidence="9 10">LMG 20594</strain>
    </source>
</reference>
<evidence type="ECO:0000259" key="7">
    <source>
        <dbReference type="PROSITE" id="PS50043"/>
    </source>
</evidence>
<gene>
    <name evidence="9" type="ORF">SAMN05192548_102121</name>
</gene>
<dbReference type="PANTHER" id="PTHR44688:SF16">
    <property type="entry name" value="DNA-BINDING TRANSCRIPTIONAL ACTIVATOR DEVR_DOSR"/>
    <property type="match status" value="1"/>
</dbReference>
<dbReference type="CDD" id="cd06170">
    <property type="entry name" value="LuxR_C_like"/>
    <property type="match status" value="1"/>
</dbReference>
<keyword evidence="1 6" id="KW-0597">Phosphoprotein</keyword>
<evidence type="ECO:0000256" key="2">
    <source>
        <dbReference type="ARBA" id="ARBA00023012"/>
    </source>
</evidence>
<dbReference type="PANTHER" id="PTHR44688">
    <property type="entry name" value="DNA-BINDING TRANSCRIPTIONAL ACTIVATOR DEVR_DOSR"/>
    <property type="match status" value="1"/>
</dbReference>
<dbReference type="Proteomes" id="UP000184395">
    <property type="component" value="Unassembled WGS sequence"/>
</dbReference>
<dbReference type="EMBL" id="FRAB01000021">
    <property type="protein sequence ID" value="SHK40117.1"/>
    <property type="molecule type" value="Genomic_DNA"/>
</dbReference>
<dbReference type="FunFam" id="3.40.50.2300:FF:000018">
    <property type="entry name" value="DNA-binding transcriptional regulator NtrC"/>
    <property type="match status" value="1"/>
</dbReference>
<dbReference type="GO" id="GO:0003677">
    <property type="term" value="F:DNA binding"/>
    <property type="evidence" value="ECO:0007669"/>
    <property type="project" value="UniProtKB-KW"/>
</dbReference>
<dbReference type="AlphaFoldDB" id="A0A1M6S6I6"/>
<accession>A0A1M6S6I6</accession>
<feature type="modified residue" description="4-aspartylphosphate" evidence="6">
    <location>
        <position position="66"/>
    </location>
</feature>
<dbReference type="CDD" id="cd17537">
    <property type="entry name" value="REC_FixJ"/>
    <property type="match status" value="1"/>
</dbReference>
<dbReference type="Pfam" id="PF00072">
    <property type="entry name" value="Response_reg"/>
    <property type="match status" value="1"/>
</dbReference>
<dbReference type="SMART" id="SM00421">
    <property type="entry name" value="HTH_LUXR"/>
    <property type="match status" value="1"/>
</dbReference>
<dbReference type="InterPro" id="IPR016032">
    <property type="entry name" value="Sig_transdc_resp-reg_C-effctor"/>
</dbReference>
<dbReference type="PRINTS" id="PR00038">
    <property type="entry name" value="HTHLUXR"/>
</dbReference>
<dbReference type="RefSeq" id="WP_073430306.1">
    <property type="nucleotide sequence ID" value="NZ_CADFGY010000021.1"/>
</dbReference>
<evidence type="ECO:0000256" key="1">
    <source>
        <dbReference type="ARBA" id="ARBA00022553"/>
    </source>
</evidence>
<organism evidence="9 10">
    <name type="scientific">Paraburkholderia terricola</name>
    <dbReference type="NCBI Taxonomy" id="169427"/>
    <lineage>
        <taxon>Bacteria</taxon>
        <taxon>Pseudomonadati</taxon>
        <taxon>Pseudomonadota</taxon>
        <taxon>Betaproteobacteria</taxon>
        <taxon>Burkholderiales</taxon>
        <taxon>Burkholderiaceae</taxon>
        <taxon>Paraburkholderia</taxon>
    </lineage>
</organism>